<dbReference type="EMBL" id="CAXITT010001454">
    <property type="protein sequence ID" value="CAL1548592.1"/>
    <property type="molecule type" value="Genomic_DNA"/>
</dbReference>
<protein>
    <submittedName>
        <fullName evidence="1">Uncharacterized protein</fullName>
    </submittedName>
</protein>
<dbReference type="Proteomes" id="UP001497497">
    <property type="component" value="Unassembled WGS sequence"/>
</dbReference>
<evidence type="ECO:0000313" key="2">
    <source>
        <dbReference type="Proteomes" id="UP001497497"/>
    </source>
</evidence>
<keyword evidence="2" id="KW-1185">Reference proteome</keyword>
<reference evidence="1 2" key="1">
    <citation type="submission" date="2024-04" db="EMBL/GenBank/DDBJ databases">
        <authorList>
            <consortium name="Genoscope - CEA"/>
            <person name="William W."/>
        </authorList>
    </citation>
    <scope>NUCLEOTIDE SEQUENCE [LARGE SCALE GENOMIC DNA]</scope>
</reference>
<proteinExistence type="predicted"/>
<accession>A0AAV2ISB5</accession>
<name>A0AAV2ISB5_LYMST</name>
<feature type="non-terminal residue" evidence="1">
    <location>
        <position position="76"/>
    </location>
</feature>
<dbReference type="AlphaFoldDB" id="A0AAV2ISB5"/>
<sequence length="76" mass="8621">MSPEKIPPSLLHRVLISDAQQLNRLLQVSHASHDNTFLSPFDDAGYKSVSDEDFSQAIDRSVPEVRQLRQYLEALV</sequence>
<organism evidence="1 2">
    <name type="scientific">Lymnaea stagnalis</name>
    <name type="common">Great pond snail</name>
    <name type="synonym">Helix stagnalis</name>
    <dbReference type="NCBI Taxonomy" id="6523"/>
    <lineage>
        <taxon>Eukaryota</taxon>
        <taxon>Metazoa</taxon>
        <taxon>Spiralia</taxon>
        <taxon>Lophotrochozoa</taxon>
        <taxon>Mollusca</taxon>
        <taxon>Gastropoda</taxon>
        <taxon>Heterobranchia</taxon>
        <taxon>Euthyneura</taxon>
        <taxon>Panpulmonata</taxon>
        <taxon>Hygrophila</taxon>
        <taxon>Lymnaeoidea</taxon>
        <taxon>Lymnaeidae</taxon>
        <taxon>Lymnaea</taxon>
    </lineage>
</organism>
<gene>
    <name evidence="1" type="ORF">GSLYS_00021909001</name>
</gene>
<comment type="caution">
    <text evidence="1">The sequence shown here is derived from an EMBL/GenBank/DDBJ whole genome shotgun (WGS) entry which is preliminary data.</text>
</comment>
<evidence type="ECO:0000313" key="1">
    <source>
        <dbReference type="EMBL" id="CAL1548592.1"/>
    </source>
</evidence>